<dbReference type="KEGG" id="pth:PTH_0656"/>
<dbReference type="GO" id="GO:0005737">
    <property type="term" value="C:cytoplasm"/>
    <property type="evidence" value="ECO:0007669"/>
    <property type="project" value="UniProtKB-SubCell"/>
</dbReference>
<dbReference type="Pfam" id="PF01648">
    <property type="entry name" value="ACPS"/>
    <property type="match status" value="1"/>
</dbReference>
<dbReference type="GO" id="GO:0000287">
    <property type="term" value="F:magnesium ion binding"/>
    <property type="evidence" value="ECO:0007669"/>
    <property type="project" value="UniProtKB-UniRule"/>
</dbReference>
<dbReference type="NCBIfam" id="TIGR00556">
    <property type="entry name" value="pantethn_trn"/>
    <property type="match status" value="1"/>
</dbReference>
<dbReference type="GO" id="GO:0006633">
    <property type="term" value="P:fatty acid biosynthetic process"/>
    <property type="evidence" value="ECO:0007669"/>
    <property type="project" value="UniProtKB-UniRule"/>
</dbReference>
<evidence type="ECO:0000313" key="10">
    <source>
        <dbReference type="EMBL" id="BAF58837.1"/>
    </source>
</evidence>
<comment type="cofactor">
    <cofactor evidence="8">
        <name>Mg(2+)</name>
        <dbReference type="ChEBI" id="CHEBI:18420"/>
    </cofactor>
</comment>
<evidence type="ECO:0000313" key="11">
    <source>
        <dbReference type="Proteomes" id="UP000006556"/>
    </source>
</evidence>
<sequence length="153" mass="16924">MPAKKCNNRSFCQGVGGVSQLWPSGAGLAGIGADIIEIERIRRAAERSNCRFLERVFTTAERDYCDAKRDRYACYAARFAAKEAVLKAMGRGLSGCRWSDVEIRRADEGRPEVHLHGRAAEMAKERGIGQVLVSLSHDKRRALAFAVAVREEA</sequence>
<reference evidence="11" key="1">
    <citation type="journal article" date="2008" name="Genome Res.">
        <title>The genome of Pelotomaculum thermopropionicum reveals niche-associated evolution in anaerobic microbiota.</title>
        <authorList>
            <person name="Kosaka T."/>
            <person name="Kato S."/>
            <person name="Shimoyama T."/>
            <person name="Ishii S."/>
            <person name="Abe T."/>
            <person name="Watanabe K."/>
        </authorList>
    </citation>
    <scope>NUCLEOTIDE SEQUENCE [LARGE SCALE GENOMIC DNA]</scope>
    <source>
        <strain evidence="11">DSM 13744 / JCM 10971 / SI</strain>
    </source>
</reference>
<organism evidence="10 11">
    <name type="scientific">Pelotomaculum thermopropionicum (strain DSM 13744 / JCM 10971 / SI)</name>
    <dbReference type="NCBI Taxonomy" id="370438"/>
    <lineage>
        <taxon>Bacteria</taxon>
        <taxon>Bacillati</taxon>
        <taxon>Bacillota</taxon>
        <taxon>Clostridia</taxon>
        <taxon>Eubacteriales</taxon>
        <taxon>Desulfotomaculaceae</taxon>
        <taxon>Pelotomaculum</taxon>
    </lineage>
</organism>
<dbReference type="InterPro" id="IPR008278">
    <property type="entry name" value="4-PPantetheinyl_Trfase_dom"/>
</dbReference>
<keyword evidence="2 8" id="KW-0808">Transferase</keyword>
<keyword evidence="5 8" id="KW-0460">Magnesium</keyword>
<dbReference type="GO" id="GO:0008897">
    <property type="term" value="F:holo-[acyl-carrier-protein] synthase activity"/>
    <property type="evidence" value="ECO:0007669"/>
    <property type="project" value="UniProtKB-UniRule"/>
</dbReference>
<dbReference type="SUPFAM" id="SSF56214">
    <property type="entry name" value="4'-phosphopantetheinyl transferase"/>
    <property type="match status" value="1"/>
</dbReference>
<dbReference type="InterPro" id="IPR037143">
    <property type="entry name" value="4-PPantetheinyl_Trfase_dom_sf"/>
</dbReference>
<dbReference type="STRING" id="370438.PTH_0656"/>
<comment type="subcellular location">
    <subcellularLocation>
        <location evidence="8">Cytoplasm</location>
    </subcellularLocation>
</comment>
<name>A5D4H7_PELTS</name>
<feature type="binding site" evidence="8">
    <location>
        <position position="83"/>
    </location>
    <ligand>
        <name>Mg(2+)</name>
        <dbReference type="ChEBI" id="CHEBI:18420"/>
    </ligand>
</feature>
<evidence type="ECO:0000256" key="7">
    <source>
        <dbReference type="ARBA" id="ARBA00023160"/>
    </source>
</evidence>
<evidence type="ECO:0000256" key="6">
    <source>
        <dbReference type="ARBA" id="ARBA00023098"/>
    </source>
</evidence>
<dbReference type="InterPro" id="IPR004568">
    <property type="entry name" value="Ppantetheine-prot_Trfase_dom"/>
</dbReference>
<keyword evidence="6 8" id="KW-0443">Lipid metabolism</keyword>
<comment type="function">
    <text evidence="8">Transfers the 4'-phosphopantetheine moiety from coenzyme A to a Ser of acyl-carrier-protein.</text>
</comment>
<proteinExistence type="inferred from homology"/>
<evidence type="ECO:0000256" key="2">
    <source>
        <dbReference type="ARBA" id="ARBA00022679"/>
    </source>
</evidence>
<keyword evidence="4 8" id="KW-0276">Fatty acid metabolism</keyword>
<dbReference type="HOGENOM" id="CLU_089696_3_1_9"/>
<keyword evidence="1 8" id="KW-0444">Lipid biosynthesis</keyword>
<dbReference type="EMBL" id="AP009389">
    <property type="protein sequence ID" value="BAF58837.1"/>
    <property type="molecule type" value="Genomic_DNA"/>
</dbReference>
<evidence type="ECO:0000256" key="1">
    <source>
        <dbReference type="ARBA" id="ARBA00022516"/>
    </source>
</evidence>
<keyword evidence="8" id="KW-0963">Cytoplasm</keyword>
<dbReference type="eggNOG" id="COG0736">
    <property type="taxonomic scope" value="Bacteria"/>
</dbReference>
<dbReference type="EC" id="2.7.8.7" evidence="8"/>
<comment type="similarity">
    <text evidence="8">Belongs to the P-Pant transferase superfamily. AcpS family.</text>
</comment>
<dbReference type="Gene3D" id="3.90.470.20">
    <property type="entry name" value="4'-phosphopantetheinyl transferase domain"/>
    <property type="match status" value="1"/>
</dbReference>
<keyword evidence="7 8" id="KW-0275">Fatty acid biosynthesis</keyword>
<keyword evidence="3 8" id="KW-0479">Metal-binding</keyword>
<evidence type="ECO:0000256" key="4">
    <source>
        <dbReference type="ARBA" id="ARBA00022832"/>
    </source>
</evidence>
<gene>
    <name evidence="10" type="primary">AcpS</name>
    <name evidence="8" type="synonym">acpS</name>
    <name evidence="10" type="ordered locus">PTH_0656</name>
</gene>
<feature type="domain" description="4'-phosphopantetheinyl transferase" evidence="9">
    <location>
        <begin position="30"/>
        <end position="126"/>
    </location>
</feature>
<keyword evidence="11" id="KW-1185">Reference proteome</keyword>
<dbReference type="AlphaFoldDB" id="A5D4H7"/>
<evidence type="ECO:0000259" key="9">
    <source>
        <dbReference type="Pfam" id="PF01648"/>
    </source>
</evidence>
<accession>A5D4H7</accession>
<evidence type="ECO:0000256" key="5">
    <source>
        <dbReference type="ARBA" id="ARBA00022842"/>
    </source>
</evidence>
<dbReference type="HAMAP" id="MF_00101">
    <property type="entry name" value="AcpS"/>
    <property type="match status" value="1"/>
</dbReference>
<evidence type="ECO:0000256" key="8">
    <source>
        <dbReference type="HAMAP-Rule" id="MF_00101"/>
    </source>
</evidence>
<dbReference type="InterPro" id="IPR002582">
    <property type="entry name" value="ACPS"/>
</dbReference>
<feature type="binding site" evidence="8">
    <location>
        <position position="34"/>
    </location>
    <ligand>
        <name>Mg(2+)</name>
        <dbReference type="ChEBI" id="CHEBI:18420"/>
    </ligand>
</feature>
<evidence type="ECO:0000256" key="3">
    <source>
        <dbReference type="ARBA" id="ARBA00022723"/>
    </source>
</evidence>
<comment type="catalytic activity">
    <reaction evidence="8">
        <text>apo-[ACP] + CoA = holo-[ACP] + adenosine 3',5'-bisphosphate + H(+)</text>
        <dbReference type="Rhea" id="RHEA:12068"/>
        <dbReference type="Rhea" id="RHEA-COMP:9685"/>
        <dbReference type="Rhea" id="RHEA-COMP:9690"/>
        <dbReference type="ChEBI" id="CHEBI:15378"/>
        <dbReference type="ChEBI" id="CHEBI:29999"/>
        <dbReference type="ChEBI" id="CHEBI:57287"/>
        <dbReference type="ChEBI" id="CHEBI:58343"/>
        <dbReference type="ChEBI" id="CHEBI:64479"/>
        <dbReference type="EC" id="2.7.8.7"/>
    </reaction>
</comment>
<dbReference type="NCBIfam" id="TIGR00516">
    <property type="entry name" value="acpS"/>
    <property type="match status" value="1"/>
</dbReference>
<protein>
    <recommendedName>
        <fullName evidence="8">Holo-[acyl-carrier-protein] synthase</fullName>
        <shortName evidence="8">Holo-ACP synthase</shortName>
        <ecNumber evidence="8">2.7.8.7</ecNumber>
    </recommendedName>
    <alternativeName>
        <fullName evidence="8">4'-phosphopantetheinyl transferase AcpS</fullName>
    </alternativeName>
</protein>
<dbReference type="Proteomes" id="UP000006556">
    <property type="component" value="Chromosome"/>
</dbReference>